<protein>
    <submittedName>
        <fullName evidence="2">Site-specific recombinase, phage integrase family</fullName>
    </submittedName>
</protein>
<gene>
    <name evidence="2" type="ordered locus">Sulac_0781</name>
</gene>
<dbReference type="Proteomes" id="UP000005439">
    <property type="component" value="Chromosome"/>
</dbReference>
<organism evidence="2 3">
    <name type="scientific">Sulfobacillus acidophilus (strain ATCC 700253 / DSM 10332 / NAL)</name>
    <dbReference type="NCBI Taxonomy" id="679936"/>
    <lineage>
        <taxon>Bacteria</taxon>
        <taxon>Bacillati</taxon>
        <taxon>Bacillota</taxon>
        <taxon>Clostridia</taxon>
        <taxon>Eubacteriales</taxon>
        <taxon>Clostridiales Family XVII. Incertae Sedis</taxon>
        <taxon>Sulfobacillus</taxon>
    </lineage>
</organism>
<dbReference type="PATRIC" id="fig|679936.5.peg.829"/>
<reference evidence="3" key="1">
    <citation type="submission" date="2011-12" db="EMBL/GenBank/DDBJ databases">
        <title>The complete genome of chromosome of Sulfobacillus acidophilus DSM 10332.</title>
        <authorList>
            <person name="Lucas S."/>
            <person name="Han J."/>
            <person name="Lapidus A."/>
            <person name="Bruce D."/>
            <person name="Goodwin L."/>
            <person name="Pitluck S."/>
            <person name="Peters L."/>
            <person name="Kyrpides N."/>
            <person name="Mavromatis K."/>
            <person name="Ivanova N."/>
            <person name="Mikhailova N."/>
            <person name="Chertkov O."/>
            <person name="Saunders E."/>
            <person name="Detter J.C."/>
            <person name="Tapia R."/>
            <person name="Han C."/>
            <person name="Land M."/>
            <person name="Hauser L."/>
            <person name="Markowitz V."/>
            <person name="Cheng J.-F."/>
            <person name="Hugenholtz P."/>
            <person name="Woyke T."/>
            <person name="Wu D."/>
            <person name="Pukall R."/>
            <person name="Gehrich-Schroeter G."/>
            <person name="Schneider S."/>
            <person name="Klenk H.-P."/>
            <person name="Eisen J.A."/>
        </authorList>
    </citation>
    <scope>NUCLEOTIDE SEQUENCE [LARGE SCALE GENOMIC DNA]</scope>
    <source>
        <strain evidence="3">ATCC 700253 / DSM 10332 / NAL</strain>
    </source>
</reference>
<reference evidence="2 3" key="2">
    <citation type="journal article" date="2012" name="Stand. Genomic Sci.">
        <title>Complete genome sequence of the moderately thermophilic mineral-sulfide-oxidizing firmicute Sulfobacillus acidophilus type strain (NAL(T)).</title>
        <authorList>
            <person name="Anderson I."/>
            <person name="Chertkov O."/>
            <person name="Chen A."/>
            <person name="Saunders E."/>
            <person name="Lapidus A."/>
            <person name="Nolan M."/>
            <person name="Lucas S."/>
            <person name="Hammon N."/>
            <person name="Deshpande S."/>
            <person name="Cheng J.F."/>
            <person name="Han C."/>
            <person name="Tapia R."/>
            <person name="Goodwin L.A."/>
            <person name="Pitluck S."/>
            <person name="Liolios K."/>
            <person name="Pagani I."/>
            <person name="Ivanova N."/>
            <person name="Mikhailova N."/>
            <person name="Pati A."/>
            <person name="Palaniappan K."/>
            <person name="Land M."/>
            <person name="Pan C."/>
            <person name="Rohde M."/>
            <person name="Pukall R."/>
            <person name="Goker M."/>
            <person name="Detter J.C."/>
            <person name="Woyke T."/>
            <person name="Bristow J."/>
            <person name="Eisen J.A."/>
            <person name="Markowitz V."/>
            <person name="Hugenholtz P."/>
            <person name="Kyrpides N.C."/>
            <person name="Klenk H.P."/>
            <person name="Mavromatis K."/>
        </authorList>
    </citation>
    <scope>NUCLEOTIDE SEQUENCE [LARGE SCALE GENOMIC DNA]</scope>
    <source>
        <strain evidence="3">ATCC 700253 / DSM 10332 / NAL</strain>
    </source>
</reference>
<keyword evidence="3" id="KW-1185">Reference proteome</keyword>
<sequence>MAGQIISRGNRTWLIRIFISRDPKTGKRKYINKTVHGTKKEAQQVLNALLRDHDTGSLVTPQRLTLNEYLDEWFQSAVKTMGPGDL</sequence>
<dbReference type="STRING" id="679936.Sulac_0781"/>
<proteinExistence type="predicted"/>
<dbReference type="Pfam" id="PF14657">
    <property type="entry name" value="Arm-DNA-bind_4"/>
    <property type="match status" value="1"/>
</dbReference>
<dbReference type="EMBL" id="CP003179">
    <property type="protein sequence ID" value="AEW04285.1"/>
    <property type="molecule type" value="Genomic_DNA"/>
</dbReference>
<dbReference type="HOGENOM" id="CLU_2496722_0_0_9"/>
<dbReference type="KEGG" id="sap:Sulac_0781"/>
<name>G8U152_SULAD</name>
<feature type="domain" description="AP2-like integrase N-terminal" evidence="1">
    <location>
        <begin position="12"/>
        <end position="56"/>
    </location>
</feature>
<dbReference type="AlphaFoldDB" id="G8U152"/>
<evidence type="ECO:0000313" key="2">
    <source>
        <dbReference type="EMBL" id="AEW04285.1"/>
    </source>
</evidence>
<evidence type="ECO:0000313" key="3">
    <source>
        <dbReference type="Proteomes" id="UP000005439"/>
    </source>
</evidence>
<evidence type="ECO:0000259" key="1">
    <source>
        <dbReference type="Pfam" id="PF14657"/>
    </source>
</evidence>
<dbReference type="InterPro" id="IPR028259">
    <property type="entry name" value="AP2-like_int_N"/>
</dbReference>
<accession>G8U152</accession>